<dbReference type="EMBL" id="ML178819">
    <property type="protein sequence ID" value="TFL03818.1"/>
    <property type="molecule type" value="Genomic_DNA"/>
</dbReference>
<dbReference type="InterPro" id="IPR000999">
    <property type="entry name" value="RNase_III_dom"/>
</dbReference>
<protein>
    <recommendedName>
        <fullName evidence="1">RNase III domain-containing protein</fullName>
    </recommendedName>
</protein>
<evidence type="ECO:0000259" key="1">
    <source>
        <dbReference type="PROSITE" id="PS50142"/>
    </source>
</evidence>
<dbReference type="GO" id="GO:0006396">
    <property type="term" value="P:RNA processing"/>
    <property type="evidence" value="ECO:0007669"/>
    <property type="project" value="InterPro"/>
</dbReference>
<sequence>MVKVKKVYDKSKGLHSLISEVVHGIIPSGNFSFNPPESRTWRDVQQRGNAPEKDRLEYLGDAVMYLGLAHELYRKYPNKTAGFYTVSIHHSRHTGCGHSLLRRASSVSFFLPITERTLCAVDEHNIHAAYEKSRSRPRSDWQDGGGRV</sequence>
<dbReference type="Gene3D" id="1.10.1520.10">
    <property type="entry name" value="Ribonuclease III domain"/>
    <property type="match status" value="1"/>
</dbReference>
<organism evidence="2 3">
    <name type="scientific">Pterulicium gracile</name>
    <dbReference type="NCBI Taxonomy" id="1884261"/>
    <lineage>
        <taxon>Eukaryota</taxon>
        <taxon>Fungi</taxon>
        <taxon>Dikarya</taxon>
        <taxon>Basidiomycota</taxon>
        <taxon>Agaricomycotina</taxon>
        <taxon>Agaricomycetes</taxon>
        <taxon>Agaricomycetidae</taxon>
        <taxon>Agaricales</taxon>
        <taxon>Pleurotineae</taxon>
        <taxon>Pterulaceae</taxon>
        <taxon>Pterulicium</taxon>
    </lineage>
</organism>
<proteinExistence type="predicted"/>
<evidence type="ECO:0000313" key="3">
    <source>
        <dbReference type="Proteomes" id="UP000305067"/>
    </source>
</evidence>
<dbReference type="PROSITE" id="PS50142">
    <property type="entry name" value="RNASE_3_2"/>
    <property type="match status" value="1"/>
</dbReference>
<name>A0A5C3QR16_9AGAR</name>
<feature type="domain" description="RNase III" evidence="1">
    <location>
        <begin position="54"/>
        <end position="85"/>
    </location>
</feature>
<dbReference type="AlphaFoldDB" id="A0A5C3QR16"/>
<dbReference type="Proteomes" id="UP000305067">
    <property type="component" value="Unassembled WGS sequence"/>
</dbReference>
<reference evidence="2 3" key="1">
    <citation type="journal article" date="2019" name="Nat. Ecol. Evol.">
        <title>Megaphylogeny resolves global patterns of mushroom evolution.</title>
        <authorList>
            <person name="Varga T."/>
            <person name="Krizsan K."/>
            <person name="Foldi C."/>
            <person name="Dima B."/>
            <person name="Sanchez-Garcia M."/>
            <person name="Sanchez-Ramirez S."/>
            <person name="Szollosi G.J."/>
            <person name="Szarkandi J.G."/>
            <person name="Papp V."/>
            <person name="Albert L."/>
            <person name="Andreopoulos W."/>
            <person name="Angelini C."/>
            <person name="Antonin V."/>
            <person name="Barry K.W."/>
            <person name="Bougher N.L."/>
            <person name="Buchanan P."/>
            <person name="Buyck B."/>
            <person name="Bense V."/>
            <person name="Catcheside P."/>
            <person name="Chovatia M."/>
            <person name="Cooper J."/>
            <person name="Damon W."/>
            <person name="Desjardin D."/>
            <person name="Finy P."/>
            <person name="Geml J."/>
            <person name="Haridas S."/>
            <person name="Hughes K."/>
            <person name="Justo A."/>
            <person name="Karasinski D."/>
            <person name="Kautmanova I."/>
            <person name="Kiss B."/>
            <person name="Kocsube S."/>
            <person name="Kotiranta H."/>
            <person name="LaButti K.M."/>
            <person name="Lechner B.E."/>
            <person name="Liimatainen K."/>
            <person name="Lipzen A."/>
            <person name="Lukacs Z."/>
            <person name="Mihaltcheva S."/>
            <person name="Morgado L.N."/>
            <person name="Niskanen T."/>
            <person name="Noordeloos M.E."/>
            <person name="Ohm R.A."/>
            <person name="Ortiz-Santana B."/>
            <person name="Ovrebo C."/>
            <person name="Racz N."/>
            <person name="Riley R."/>
            <person name="Savchenko A."/>
            <person name="Shiryaev A."/>
            <person name="Soop K."/>
            <person name="Spirin V."/>
            <person name="Szebenyi C."/>
            <person name="Tomsovsky M."/>
            <person name="Tulloss R.E."/>
            <person name="Uehling J."/>
            <person name="Grigoriev I.V."/>
            <person name="Vagvolgyi C."/>
            <person name="Papp T."/>
            <person name="Martin F.M."/>
            <person name="Miettinen O."/>
            <person name="Hibbett D.S."/>
            <person name="Nagy L.G."/>
        </authorList>
    </citation>
    <scope>NUCLEOTIDE SEQUENCE [LARGE SCALE GENOMIC DNA]</scope>
    <source>
        <strain evidence="2 3">CBS 309.79</strain>
    </source>
</reference>
<accession>A0A5C3QR16</accession>
<dbReference type="PROSITE" id="PS00517">
    <property type="entry name" value="RNASE_3_1"/>
    <property type="match status" value="1"/>
</dbReference>
<dbReference type="GO" id="GO:0004525">
    <property type="term" value="F:ribonuclease III activity"/>
    <property type="evidence" value="ECO:0007669"/>
    <property type="project" value="InterPro"/>
</dbReference>
<dbReference type="InterPro" id="IPR036389">
    <property type="entry name" value="RNase_III_sf"/>
</dbReference>
<keyword evidence="3" id="KW-1185">Reference proteome</keyword>
<gene>
    <name evidence="2" type="ORF">BDV98DRAFT_348716</name>
</gene>
<dbReference type="SUPFAM" id="SSF69065">
    <property type="entry name" value="RNase III domain-like"/>
    <property type="match status" value="1"/>
</dbReference>
<evidence type="ECO:0000313" key="2">
    <source>
        <dbReference type="EMBL" id="TFL03818.1"/>
    </source>
</evidence>
<dbReference type="OrthoDB" id="416741at2759"/>